<dbReference type="OrthoDB" id="5584477at2759"/>
<comment type="caution">
    <text evidence="3">The sequence shown here is derived from an EMBL/GenBank/DDBJ whole genome shotgun (WGS) entry which is preliminary data.</text>
</comment>
<evidence type="ECO:0000256" key="1">
    <source>
        <dbReference type="SAM" id="MobiDB-lite"/>
    </source>
</evidence>
<dbReference type="Gene3D" id="1.10.510.10">
    <property type="entry name" value="Transferase(Phosphotransferase) domain 1"/>
    <property type="match status" value="1"/>
</dbReference>
<evidence type="ECO:0000259" key="2">
    <source>
        <dbReference type="SMART" id="SM00220"/>
    </source>
</evidence>
<reference evidence="3 4" key="1">
    <citation type="journal article" date="2019" name="New Phytol.">
        <title>Comparative genomics reveals unique wood-decay strategies and fruiting body development in the Schizophyllaceae.</title>
        <authorList>
            <person name="Almasi E."/>
            <person name="Sahu N."/>
            <person name="Krizsan K."/>
            <person name="Balint B."/>
            <person name="Kovacs G.M."/>
            <person name="Kiss B."/>
            <person name="Cseklye J."/>
            <person name="Drula E."/>
            <person name="Henrissat B."/>
            <person name="Nagy I."/>
            <person name="Chovatia M."/>
            <person name="Adam C."/>
            <person name="LaButti K."/>
            <person name="Lipzen A."/>
            <person name="Riley R."/>
            <person name="Grigoriev I.V."/>
            <person name="Nagy L.G."/>
        </authorList>
    </citation>
    <scope>NUCLEOTIDE SEQUENCE [LARGE SCALE GENOMIC DNA]</scope>
    <source>
        <strain evidence="3 4">NL-1724</strain>
    </source>
</reference>
<dbReference type="InterPro" id="IPR040976">
    <property type="entry name" value="Pkinase_fungal"/>
</dbReference>
<dbReference type="EMBL" id="VDMD01000020">
    <property type="protein sequence ID" value="TRM60853.1"/>
    <property type="molecule type" value="Genomic_DNA"/>
</dbReference>
<evidence type="ECO:0000313" key="4">
    <source>
        <dbReference type="Proteomes" id="UP000320762"/>
    </source>
</evidence>
<dbReference type="AlphaFoldDB" id="A0A550C7S2"/>
<dbReference type="GO" id="GO:0005524">
    <property type="term" value="F:ATP binding"/>
    <property type="evidence" value="ECO:0007669"/>
    <property type="project" value="InterPro"/>
</dbReference>
<dbReference type="Pfam" id="PF17667">
    <property type="entry name" value="Pkinase_fungal"/>
    <property type="match status" value="1"/>
</dbReference>
<gene>
    <name evidence="3" type="ORF">BD626DRAFT_122863</name>
</gene>
<evidence type="ECO:0000313" key="3">
    <source>
        <dbReference type="EMBL" id="TRM60853.1"/>
    </source>
</evidence>
<dbReference type="Proteomes" id="UP000320762">
    <property type="component" value="Unassembled WGS sequence"/>
</dbReference>
<dbReference type="InterPro" id="IPR000719">
    <property type="entry name" value="Prot_kinase_dom"/>
</dbReference>
<sequence>MDSRRDSCHNLIPVIHHSQGDSSSTARINLQSHVYPYSPLPLPITQILPTRHTVNKSSVLDIEHTSVKASGIIQGLFSNDRFAASFTPSSIVAALNKVLYDVKKGVWLRYPDPSPPASCAQRAVAIVKFLNDFTRCCWGAYADKGLPLPACARQWTVAESTRITSTGDSAQVTGIVLSDAHLGTVQWSDVLCDMQMAPTADLMPEVLERLSVGAASVFQTQDDRLFHVGIALAGNDFQLAYFDRAGRVLSGAYDIHATPVPFARIIMGLTVLDKSCGGKDSSIASRDGKRFVAVDGVEYEIVETLSVARNIRGRGTVCWRCRRPDSDEDFVIRNIWADMDGRPSEGELLKRVLGIPGIADFVGKETVLAADGQKRSTTWVRYVCRGPASRSEQELRRLVLRPYARPLHEFSSKDELLSVLRDAIEAHGDLYEHGDLLHCDISDNNVMIRPQRAGSNLRRGVLIDLDCAVKVSEIPGKRKQGFAPRRTGTVPFMACEVLWDCVHRGPWHDLESFLYVLMIICTSYSGPSDTPRKDFDIYQSPLGPWYEGDGGHKSRIMRKFDDNAFRAFLDSAFDPYFDDLKDLVCDLRTLILHTWDDEVGERRLACHADVLCVFDRYIRARQTTLAICSDTKTKTSRSPSVDGDKDVERRKRKRGGVHQQTPENAKPRATRTRSKAAAESSSEYSDDSERTLVAHGRPSKKAKTVADTESFVAWERNPHTGRLTRCWKQRKADRIA</sequence>
<dbReference type="PANTHER" id="PTHR38248:SF2">
    <property type="entry name" value="FUNK1 11"/>
    <property type="match status" value="1"/>
</dbReference>
<organism evidence="3 4">
    <name type="scientific">Schizophyllum amplum</name>
    <dbReference type="NCBI Taxonomy" id="97359"/>
    <lineage>
        <taxon>Eukaryota</taxon>
        <taxon>Fungi</taxon>
        <taxon>Dikarya</taxon>
        <taxon>Basidiomycota</taxon>
        <taxon>Agaricomycotina</taxon>
        <taxon>Agaricomycetes</taxon>
        <taxon>Agaricomycetidae</taxon>
        <taxon>Agaricales</taxon>
        <taxon>Schizophyllaceae</taxon>
        <taxon>Schizophyllum</taxon>
    </lineage>
</organism>
<protein>
    <recommendedName>
        <fullName evidence="2">Protein kinase domain-containing protein</fullName>
    </recommendedName>
</protein>
<feature type="region of interest" description="Disordered" evidence="1">
    <location>
        <begin position="631"/>
        <end position="705"/>
    </location>
</feature>
<keyword evidence="4" id="KW-1185">Reference proteome</keyword>
<dbReference type="InterPro" id="IPR011009">
    <property type="entry name" value="Kinase-like_dom_sf"/>
</dbReference>
<proteinExistence type="predicted"/>
<dbReference type="SMART" id="SM00220">
    <property type="entry name" value="S_TKc"/>
    <property type="match status" value="1"/>
</dbReference>
<dbReference type="GO" id="GO:0004672">
    <property type="term" value="F:protein kinase activity"/>
    <property type="evidence" value="ECO:0007669"/>
    <property type="project" value="InterPro"/>
</dbReference>
<accession>A0A550C7S2</accession>
<name>A0A550C7S2_9AGAR</name>
<dbReference type="PANTHER" id="PTHR38248">
    <property type="entry name" value="FUNK1 6"/>
    <property type="match status" value="1"/>
</dbReference>
<feature type="domain" description="Protein kinase" evidence="2">
    <location>
        <begin position="299"/>
        <end position="577"/>
    </location>
</feature>
<dbReference type="SUPFAM" id="SSF56112">
    <property type="entry name" value="Protein kinase-like (PK-like)"/>
    <property type="match status" value="1"/>
</dbReference>